<dbReference type="Gene3D" id="1.25.40.10">
    <property type="entry name" value="Tetratricopeptide repeat domain"/>
    <property type="match status" value="2"/>
</dbReference>
<dbReference type="PANTHER" id="PTHR46082:SF6">
    <property type="entry name" value="AAA+ ATPASE DOMAIN-CONTAINING PROTEIN-RELATED"/>
    <property type="match status" value="1"/>
</dbReference>
<dbReference type="AlphaFoldDB" id="A0A1M4E5V4"/>
<dbReference type="Gene3D" id="3.40.50.300">
    <property type="entry name" value="P-loop containing nucleotide triphosphate hydrolases"/>
    <property type="match status" value="1"/>
</dbReference>
<dbReference type="InterPro" id="IPR011990">
    <property type="entry name" value="TPR-like_helical_dom_sf"/>
</dbReference>
<dbReference type="EMBL" id="LT559118">
    <property type="protein sequence ID" value="SBO94163.1"/>
    <property type="molecule type" value="Genomic_DNA"/>
</dbReference>
<sequence length="774" mass="84656">MATIAGVIAALLAMPPVFRQWREGHRPRSRRAMRDAVSGAAAGADLAGAFGRLGSVEPPVGRLPQRVRGRSDLVRQLSALASAPDVKVQVLCGLGGLGKTTVGLLLAQELRTMGRLVWWVEATSRSHIENLLLRVAQDELGAPVKAVEEALAGRRNAADVFWKAIRRAGKGDEFALVLDNADDPQAVLAAPGGQVCDGNGWIRVSQKCLTIVTSRDRDPATWGPLCDLHEIKPISVESAALVLRDLAPRAPDPECARALAQRLYCLPLALHLAGASIAWTRAEYQSFAAYLGALQQGIPQLLDPHPRSLQLIGQNSDRRIITRTWQLSLQTLQRQDVNAAAVLAITMAQLADAHTIPQTVLDPNLLASILPGTTSHDVHAALEALTRVGLIDDHSDENVPGMRLHPLVAETLRAAPPSVGLGSSLRRVDAIRLAWMTALRALRAATAGVDPYCPGHWPMGALLEQHLRALIERSPAKLRRVWVRELHYSAAAIVDTLREYGSYSRALNLAQATMAMEPLLPGRDSARLKVHHSMANVLHKLGRFADAEAAFRSLLAYRERAFGSGHPETLLTRHNLATTLHKSGKVHEAEEGYRSVLVDRERVLGADHPHTMLTRHNLGLALHDIGRFRLAEKTYREVLCDQTRVLGPDHPQTLRTQHNLATVLHDRKCIRGAGVALAEVLAARERVLGVDHPDTLLTRHNFAVNLHERGKSREAQDVLRKVLADRERVLGQEHPHTELTRRYLASVSHDGEASPSETPFEVSVKPVQLPPRGV</sequence>
<evidence type="ECO:0000256" key="1">
    <source>
        <dbReference type="SAM" id="MobiDB-lite"/>
    </source>
</evidence>
<protein>
    <recommendedName>
        <fullName evidence="3">ATP /GTP-binding protein</fullName>
    </recommendedName>
</protein>
<name>A0A1M4E5V4_9ACTN</name>
<dbReference type="Pfam" id="PF13374">
    <property type="entry name" value="TPR_10"/>
    <property type="match status" value="3"/>
</dbReference>
<dbReference type="PANTHER" id="PTHR46082">
    <property type="entry name" value="ATP/GTP-BINDING PROTEIN-RELATED"/>
    <property type="match status" value="1"/>
</dbReference>
<reference evidence="2" key="1">
    <citation type="submission" date="2016-04" db="EMBL/GenBank/DDBJ databases">
        <authorList>
            <person name="Evans L.H."/>
            <person name="Alamgir A."/>
            <person name="Owens N."/>
            <person name="Weber N.D."/>
            <person name="Virtaneva K."/>
            <person name="Barbian K."/>
            <person name="Babar A."/>
            <person name="Rosenke K."/>
        </authorList>
    </citation>
    <scope>NUCLEOTIDE SEQUENCE</scope>
    <source>
        <strain evidence="2">Nono1</strain>
    </source>
</reference>
<dbReference type="InterPro" id="IPR027417">
    <property type="entry name" value="P-loop_NTPase"/>
</dbReference>
<accession>A0A1M4E5V4</accession>
<evidence type="ECO:0008006" key="3">
    <source>
        <dbReference type="Google" id="ProtNLM"/>
    </source>
</evidence>
<dbReference type="SUPFAM" id="SSF52540">
    <property type="entry name" value="P-loop containing nucleoside triphosphate hydrolases"/>
    <property type="match status" value="1"/>
</dbReference>
<dbReference type="SUPFAM" id="SSF48452">
    <property type="entry name" value="TPR-like"/>
    <property type="match status" value="2"/>
</dbReference>
<gene>
    <name evidence="2" type="ORF">BN4615_P3679</name>
</gene>
<dbReference type="InterPro" id="IPR053137">
    <property type="entry name" value="NLR-like"/>
</dbReference>
<feature type="region of interest" description="Disordered" evidence="1">
    <location>
        <begin position="746"/>
        <end position="774"/>
    </location>
</feature>
<organism evidence="2">
    <name type="scientific">Nonomuraea gerenzanensis</name>
    <dbReference type="NCBI Taxonomy" id="93944"/>
    <lineage>
        <taxon>Bacteria</taxon>
        <taxon>Bacillati</taxon>
        <taxon>Actinomycetota</taxon>
        <taxon>Actinomycetes</taxon>
        <taxon>Streptosporangiales</taxon>
        <taxon>Streptosporangiaceae</taxon>
        <taxon>Nonomuraea</taxon>
    </lineage>
</organism>
<proteinExistence type="predicted"/>
<dbReference type="Pfam" id="PF13424">
    <property type="entry name" value="TPR_12"/>
    <property type="match status" value="1"/>
</dbReference>
<dbReference type="PRINTS" id="PR00364">
    <property type="entry name" value="DISEASERSIST"/>
</dbReference>
<evidence type="ECO:0000313" key="2">
    <source>
        <dbReference type="EMBL" id="SBO94163.1"/>
    </source>
</evidence>